<dbReference type="Gene3D" id="3.60.40.10">
    <property type="entry name" value="PPM-type phosphatase domain"/>
    <property type="match status" value="1"/>
</dbReference>
<feature type="domain" description="Response regulatory" evidence="3">
    <location>
        <begin position="12"/>
        <end position="128"/>
    </location>
</feature>
<dbReference type="AlphaFoldDB" id="A0A2N1EEI6"/>
<dbReference type="GO" id="GO:0000160">
    <property type="term" value="P:phosphorelay signal transduction system"/>
    <property type="evidence" value="ECO:0007669"/>
    <property type="project" value="InterPro"/>
</dbReference>
<evidence type="ECO:0000259" key="3">
    <source>
        <dbReference type="PROSITE" id="PS50110"/>
    </source>
</evidence>
<dbReference type="SUPFAM" id="SSF55874">
    <property type="entry name" value="ATPase domain of HSP90 chaperone/DNA topoisomerase II/histidine kinase"/>
    <property type="match status" value="1"/>
</dbReference>
<dbReference type="SMART" id="SM00448">
    <property type="entry name" value="REC"/>
    <property type="match status" value="1"/>
</dbReference>
<dbReference type="PROSITE" id="PS50110">
    <property type="entry name" value="RESPONSE_REGULATORY"/>
    <property type="match status" value="1"/>
</dbReference>
<dbReference type="GO" id="GO:0016791">
    <property type="term" value="F:phosphatase activity"/>
    <property type="evidence" value="ECO:0007669"/>
    <property type="project" value="TreeGrafter"/>
</dbReference>
<dbReference type="RefSeq" id="WP_065949675.1">
    <property type="nucleotide sequence ID" value="NZ_JACYMZ010000004.1"/>
</dbReference>
<protein>
    <submittedName>
        <fullName evidence="4">Fused response regulator/phosphatase</fullName>
    </submittedName>
</protein>
<dbReference type="CDD" id="cd16936">
    <property type="entry name" value="HATPase_RsbW-like"/>
    <property type="match status" value="1"/>
</dbReference>
<keyword evidence="1" id="KW-0378">Hydrolase</keyword>
<keyword evidence="2" id="KW-0597">Phosphoprotein</keyword>
<dbReference type="Pfam" id="PF07228">
    <property type="entry name" value="SpoIIE"/>
    <property type="match status" value="1"/>
</dbReference>
<dbReference type="PANTHER" id="PTHR43156">
    <property type="entry name" value="STAGE II SPORULATION PROTEIN E-RELATED"/>
    <property type="match status" value="1"/>
</dbReference>
<dbReference type="Gene3D" id="3.30.565.10">
    <property type="entry name" value="Histidine kinase-like ATPase, C-terminal domain"/>
    <property type="match status" value="1"/>
</dbReference>
<feature type="modified residue" description="4-aspartylphosphate" evidence="2">
    <location>
        <position position="61"/>
    </location>
</feature>
<dbReference type="InterPro" id="IPR036890">
    <property type="entry name" value="HATPase_C_sf"/>
</dbReference>
<dbReference type="InterPro" id="IPR003594">
    <property type="entry name" value="HATPase_dom"/>
</dbReference>
<proteinExistence type="predicted"/>
<dbReference type="Proteomes" id="UP000233564">
    <property type="component" value="Unassembled WGS sequence"/>
</dbReference>
<evidence type="ECO:0000256" key="2">
    <source>
        <dbReference type="PROSITE-ProRule" id="PRU00169"/>
    </source>
</evidence>
<dbReference type="SMART" id="SM00331">
    <property type="entry name" value="PP2C_SIG"/>
    <property type="match status" value="1"/>
</dbReference>
<dbReference type="Pfam" id="PF13581">
    <property type="entry name" value="HATPase_c_2"/>
    <property type="match status" value="1"/>
</dbReference>
<dbReference type="InterPro" id="IPR036457">
    <property type="entry name" value="PPM-type-like_dom_sf"/>
</dbReference>
<name>A0A2N1EEI6_PSEFL</name>
<accession>A0A2N1EEI6</accession>
<organism evidence="4 5">
    <name type="scientific">Pseudomonas fluorescens</name>
    <dbReference type="NCBI Taxonomy" id="294"/>
    <lineage>
        <taxon>Bacteria</taxon>
        <taxon>Pseudomonadati</taxon>
        <taxon>Pseudomonadota</taxon>
        <taxon>Gammaproteobacteria</taxon>
        <taxon>Pseudomonadales</taxon>
        <taxon>Pseudomonadaceae</taxon>
        <taxon>Pseudomonas</taxon>
    </lineage>
</organism>
<comment type="caution">
    <text evidence="4">The sequence shown here is derived from an EMBL/GenBank/DDBJ whole genome shotgun (WGS) entry which is preliminary data.</text>
</comment>
<dbReference type="InterPro" id="IPR052016">
    <property type="entry name" value="Bact_Sigma-Reg"/>
</dbReference>
<evidence type="ECO:0000256" key="1">
    <source>
        <dbReference type="ARBA" id="ARBA00022801"/>
    </source>
</evidence>
<dbReference type="PANTHER" id="PTHR43156:SF2">
    <property type="entry name" value="STAGE II SPORULATION PROTEIN E"/>
    <property type="match status" value="1"/>
</dbReference>
<reference evidence="4 5" key="1">
    <citation type="submission" date="2017-08" db="EMBL/GenBank/DDBJ databases">
        <authorList>
            <person name="de Groot N.N."/>
        </authorList>
    </citation>
    <scope>NUCLEOTIDE SEQUENCE [LARGE SCALE GENOMIC DNA]</scope>
    <source>
        <strain evidence="4 5">PfR 37</strain>
    </source>
</reference>
<dbReference type="InterPro" id="IPR001789">
    <property type="entry name" value="Sig_transdc_resp-reg_receiver"/>
</dbReference>
<dbReference type="Gene3D" id="3.40.50.2300">
    <property type="match status" value="1"/>
</dbReference>
<gene>
    <name evidence="4" type="ORF">CIB54_02865</name>
</gene>
<dbReference type="EMBL" id="NVXX01000003">
    <property type="protein sequence ID" value="PKH26122.1"/>
    <property type="molecule type" value="Genomic_DNA"/>
</dbReference>
<dbReference type="Pfam" id="PF00072">
    <property type="entry name" value="Response_reg"/>
    <property type="match status" value="1"/>
</dbReference>
<sequence>MRVLAPLSEPLTILIAEDSAADLLLLSTIVRRQGHHVLTATNGEQAVEVFARERPQLVLMDAIMPVMDGFLAARWIKQLAGEQLVPIIFLTSLRESAALAECLDAGGDDFLPKPYNQLILAAKINAMDRLRRLQATVLQQRDQIARHNDYLLHEQRAAKAVFDKVAHSGCINAAPNIRYLQSPYALFNGDLLLAAYTPSGDMHVLLGDFTGHGLPAAIGAMPLAEVFYGMTAKGYGLTQTLREMNAKLKRILPVDMFCCATLLCLSTERRVVEVWNGGMPEGYVHEVATGKRTALMSRHLPLGVLPAQAFDDSTEVWPMALGDRVFLLSDGVLDTADANDQLFGAERLQQVFAANREPDRLFEDIEQALAAFRGEARDDVSMVEITLLPGQPVRVAEPMYSDSGQSCPLNWSVSFEFRAQTLRRYNPLPYLLQLLLEVHGLREQSGALYTVMAELYANALEHGVLGLDSQLKRDADGFAQYYRLRNERLAHLNSGHIRVHVQVSPTAQGGKMTLRVEDSGPGFDVDEVLARPQDADRLSGRGLNLVRQLSGDVRWSDGGRCVCVEFCWKALA</sequence>
<dbReference type="InterPro" id="IPR011006">
    <property type="entry name" value="CheY-like_superfamily"/>
</dbReference>
<dbReference type="InterPro" id="IPR001932">
    <property type="entry name" value="PPM-type_phosphatase-like_dom"/>
</dbReference>
<evidence type="ECO:0000313" key="4">
    <source>
        <dbReference type="EMBL" id="PKH26122.1"/>
    </source>
</evidence>
<dbReference type="SUPFAM" id="SSF52172">
    <property type="entry name" value="CheY-like"/>
    <property type="match status" value="1"/>
</dbReference>
<evidence type="ECO:0000313" key="5">
    <source>
        <dbReference type="Proteomes" id="UP000233564"/>
    </source>
</evidence>